<dbReference type="Proteomes" id="UP000015750">
    <property type="component" value="Unassembled WGS sequence"/>
</dbReference>
<reference evidence="7 8" key="1">
    <citation type="submission" date="2013-06" db="EMBL/GenBank/DDBJ databases">
        <authorList>
            <person name="Weinstock G."/>
            <person name="Sodergren E."/>
            <person name="Lobos E.A."/>
            <person name="Fulton L."/>
            <person name="Fulton R."/>
            <person name="Courtney L."/>
            <person name="Fronick C."/>
            <person name="O'Laughlin M."/>
            <person name="Godfrey J."/>
            <person name="Wilson R.M."/>
            <person name="Miner T."/>
            <person name="Farmer C."/>
            <person name="Delehaunty K."/>
            <person name="Cordes M."/>
            <person name="Minx P."/>
            <person name="Tomlinson C."/>
            <person name="Chen J."/>
            <person name="Wollam A."/>
            <person name="Pepin K.H."/>
            <person name="Bhonagiri V."/>
            <person name="Zhang X."/>
            <person name="Warren W."/>
            <person name="Mitreva M."/>
            <person name="Mardis E.R."/>
            <person name="Wilson R.K."/>
        </authorList>
    </citation>
    <scope>NUCLEOTIDE SEQUENCE [LARGE SCALE GENOMIC DNA]</scope>
    <source>
        <strain evidence="7 8">RP2S-4</strain>
    </source>
</reference>
<comment type="similarity">
    <text evidence="1">Belongs to the MreC family.</text>
</comment>
<dbReference type="GO" id="GO:0008360">
    <property type="term" value="P:regulation of cell shape"/>
    <property type="evidence" value="ECO:0007669"/>
    <property type="project" value="UniProtKB-KW"/>
</dbReference>
<sequence>MKKKGIITIFLLAILGIVLFYVFKDPFIENTTNIATTQKENKHLQDKIDNSMQLELDIENDKRTLAHLKKEKQLQEKLNAYDKVVANVIKRDTATWNDELVIDKGSDNNLAPNMTVLSQAGVIGRISNVSKNQSTVTLLSATKKLNVNSFSVRVQNSNYNSIGIVTGYDLEKNELSISDILDSDKFQKGDPVTTSGIGGKTPADLPVGTVKSTKQNQTDIAKHIVIEPYANFEDIMFVTVIKE</sequence>
<keyword evidence="5" id="KW-0175">Coiled coil</keyword>
<evidence type="ECO:0000256" key="2">
    <source>
        <dbReference type="ARBA" id="ARBA00013855"/>
    </source>
</evidence>
<dbReference type="AlphaFoldDB" id="A0ABC9TNF9"/>
<dbReference type="Gene3D" id="2.40.10.340">
    <property type="entry name" value="Rod shape-determining protein MreC, domain 1"/>
    <property type="match status" value="1"/>
</dbReference>
<dbReference type="NCBIfam" id="TIGR00219">
    <property type="entry name" value="mreC"/>
    <property type="match status" value="1"/>
</dbReference>
<dbReference type="PANTHER" id="PTHR34138:SF1">
    <property type="entry name" value="CELL SHAPE-DETERMINING PROTEIN MREC"/>
    <property type="match status" value="1"/>
</dbReference>
<dbReference type="PIRSF" id="PIRSF038471">
    <property type="entry name" value="MreC"/>
    <property type="match status" value="1"/>
</dbReference>
<evidence type="ECO:0000313" key="8">
    <source>
        <dbReference type="Proteomes" id="UP000015750"/>
    </source>
</evidence>
<proteinExistence type="inferred from homology"/>
<evidence type="ECO:0000259" key="6">
    <source>
        <dbReference type="Pfam" id="PF04085"/>
    </source>
</evidence>
<evidence type="ECO:0000256" key="3">
    <source>
        <dbReference type="ARBA" id="ARBA00022960"/>
    </source>
</evidence>
<dbReference type="InterPro" id="IPR042175">
    <property type="entry name" value="Cell/Rod_MreC_2"/>
</dbReference>
<keyword evidence="3" id="KW-0133">Cell shape</keyword>
<evidence type="ECO:0000256" key="1">
    <source>
        <dbReference type="ARBA" id="ARBA00009369"/>
    </source>
</evidence>
<name>A0ABC9TNF9_ENTFL</name>
<dbReference type="InterPro" id="IPR042177">
    <property type="entry name" value="Cell/Rod_1"/>
</dbReference>
<dbReference type="Pfam" id="PF04085">
    <property type="entry name" value="MreC"/>
    <property type="match status" value="1"/>
</dbReference>
<dbReference type="RefSeq" id="WP_016626914.1">
    <property type="nucleotide sequence ID" value="NZ_KE351878.1"/>
</dbReference>
<evidence type="ECO:0000256" key="5">
    <source>
        <dbReference type="SAM" id="Coils"/>
    </source>
</evidence>
<gene>
    <name evidence="7" type="ORF">D358_00207</name>
</gene>
<evidence type="ECO:0000256" key="4">
    <source>
        <dbReference type="ARBA" id="ARBA00032089"/>
    </source>
</evidence>
<dbReference type="InterPro" id="IPR007221">
    <property type="entry name" value="MreC"/>
</dbReference>
<dbReference type="EMBL" id="ATIR01000007">
    <property type="protein sequence ID" value="EPI11794.1"/>
    <property type="molecule type" value="Genomic_DNA"/>
</dbReference>
<accession>A0ABC9TNF9</accession>
<protein>
    <recommendedName>
        <fullName evidence="2">Cell shape-determining protein MreC</fullName>
    </recommendedName>
    <alternativeName>
        <fullName evidence="4">Cell shape protein MreC</fullName>
    </alternativeName>
</protein>
<dbReference type="Gene3D" id="2.40.10.350">
    <property type="entry name" value="Rod shape-determining protein MreC, domain 2"/>
    <property type="match status" value="1"/>
</dbReference>
<comment type="caution">
    <text evidence="7">The sequence shown here is derived from an EMBL/GenBank/DDBJ whole genome shotgun (WGS) entry which is preliminary data.</text>
</comment>
<dbReference type="InterPro" id="IPR055342">
    <property type="entry name" value="MreC_beta-barrel_core"/>
</dbReference>
<feature type="coiled-coil region" evidence="5">
    <location>
        <begin position="34"/>
        <end position="78"/>
    </location>
</feature>
<organism evidence="7 8">
    <name type="scientific">Enterococcus faecalis RP2S-4</name>
    <dbReference type="NCBI Taxonomy" id="1244145"/>
    <lineage>
        <taxon>Bacteria</taxon>
        <taxon>Bacillati</taxon>
        <taxon>Bacillota</taxon>
        <taxon>Bacilli</taxon>
        <taxon>Lactobacillales</taxon>
        <taxon>Enterococcaceae</taxon>
        <taxon>Enterococcus</taxon>
    </lineage>
</organism>
<feature type="domain" description="Rod shape-determining protein MreC beta-barrel core" evidence="6">
    <location>
        <begin position="88"/>
        <end position="242"/>
    </location>
</feature>
<evidence type="ECO:0000313" key="7">
    <source>
        <dbReference type="EMBL" id="EPI11794.1"/>
    </source>
</evidence>
<dbReference type="PANTHER" id="PTHR34138">
    <property type="entry name" value="CELL SHAPE-DETERMINING PROTEIN MREC"/>
    <property type="match status" value="1"/>
</dbReference>